<dbReference type="PANTHER" id="PTHR43581:SF4">
    <property type="entry name" value="ATP_GTP PHOSPHATASE"/>
    <property type="match status" value="1"/>
</dbReference>
<dbReference type="EMBL" id="MN728682">
    <property type="protein sequence ID" value="QHW12370.1"/>
    <property type="molecule type" value="Genomic_DNA"/>
</dbReference>
<evidence type="ECO:0000313" key="2">
    <source>
        <dbReference type="EMBL" id="QHW12370.1"/>
    </source>
</evidence>
<dbReference type="CDD" id="cd00267">
    <property type="entry name" value="ABC_ATPase"/>
    <property type="match status" value="1"/>
</dbReference>
<dbReference type="InterPro" id="IPR051396">
    <property type="entry name" value="Bact_Antivir_Def_Nuclease"/>
</dbReference>
<organism evidence="2">
    <name type="scientific">Macrococcoides canis</name>
    <dbReference type="NCBI Taxonomy" id="1855823"/>
    <lineage>
        <taxon>Bacteria</taxon>
        <taxon>Bacillati</taxon>
        <taxon>Bacillota</taxon>
        <taxon>Bacilli</taxon>
        <taxon>Bacillales</taxon>
        <taxon>Staphylococcaceae</taxon>
        <taxon>Macrococcoides</taxon>
    </lineage>
</organism>
<evidence type="ECO:0000259" key="1">
    <source>
        <dbReference type="Pfam" id="PF13304"/>
    </source>
</evidence>
<dbReference type="PANTHER" id="PTHR43581">
    <property type="entry name" value="ATP/GTP PHOSPHATASE"/>
    <property type="match status" value="1"/>
</dbReference>
<proteinExistence type="predicted"/>
<dbReference type="AlphaFoldDB" id="A0A6G5ZZF1"/>
<dbReference type="Gene3D" id="3.40.50.300">
    <property type="entry name" value="P-loop containing nucleotide triphosphate hydrolases"/>
    <property type="match status" value="1"/>
</dbReference>
<dbReference type="InterPro" id="IPR003959">
    <property type="entry name" value="ATPase_AAA_core"/>
</dbReference>
<gene>
    <name evidence="2" type="ORF">SD607_00016</name>
</gene>
<feature type="domain" description="ATPase AAA-type core" evidence="1">
    <location>
        <begin position="26"/>
        <end position="311"/>
    </location>
</feature>
<reference evidence="2" key="1">
    <citation type="journal article" date="2020" name="Antimicrob. Agents Chemother.">
        <title>The novel macrolide resistance genes mef(D), msr(F) and msr(H) are present on resistance islands in Macrococcus canis, Macrococcus caseolyticus and Staphylococcus aureus.</title>
        <authorList>
            <person name="Schwendener S."/>
            <person name="Dona V."/>
            <person name="Perreten V."/>
        </authorList>
    </citation>
    <scope>NUCLEOTIDE SEQUENCE</scope>
    <source>
        <strain evidence="2">SD607</strain>
    </source>
</reference>
<accession>A0A6G5ZZF1</accession>
<name>A0A6G5ZZF1_9STAP</name>
<dbReference type="InterPro" id="IPR027417">
    <property type="entry name" value="P-loop_NTPase"/>
</dbReference>
<dbReference type="Pfam" id="PF13304">
    <property type="entry name" value="AAA_21"/>
    <property type="match status" value="1"/>
</dbReference>
<protein>
    <submittedName>
        <fullName evidence="2">AAA family ATPase</fullName>
    </submittedName>
</protein>
<dbReference type="RefSeq" id="WP_164941509.1">
    <property type="nucleotide sequence ID" value="NZ_CP047361.1"/>
</dbReference>
<dbReference type="SUPFAM" id="SSF52540">
    <property type="entry name" value="P-loop containing nucleoside triphosphate hydrolases"/>
    <property type="match status" value="1"/>
</dbReference>
<sequence length="562" mass="65467">MYIKQLKIFDFRAFKGEHIFELGPNINCISGHNGIGKSTILALLSNCGELKKKDGSQLNGEAFQGEYSHLIKGDRKYDKTGKVCEFIFEDLSENHDSTNPFVKELKFRATFQNVKSTKSRFVKSPDKKELYIKEKTEELVERYRLLPMIQSDRKTEKKLNWPTLYLGLSRLYPIGEGDSLSGGKLPETIRTEMQEVHRDILSSKDNYQNISKVSMKDVSRKNGMGIETDTYSFLANSSGQDNLGQILLAVFSFENLKKNYSLYSGGILLIDEIDSTLHPAAQFKLLNFLKKKSKELDLQIVFTTHSNTLLEYITFLQSKSNDNAITNNYIYNSRGKVETKFNPSMTFINNNLTETFSGNSIQKKVTVITEDRIGRWFLKKILRLNESDIYDKLEFSDTQIGWTEIIKLIRNDYSLFSKILIFLDPDISNKDNDKQLKDALNGTAYFNKINKANGNIFYLPYGENIETLFWTYLENLDIDHNFYYDRRIEELAISSDIIKNEGPNSDKYNQYSNELTKRKKWFEDNKFICDILFEYWSKDNQESLKSFYNNFRTAFYQIYNQK</sequence>
<dbReference type="GO" id="GO:0005524">
    <property type="term" value="F:ATP binding"/>
    <property type="evidence" value="ECO:0007669"/>
    <property type="project" value="InterPro"/>
</dbReference>
<dbReference type="GO" id="GO:0016887">
    <property type="term" value="F:ATP hydrolysis activity"/>
    <property type="evidence" value="ECO:0007669"/>
    <property type="project" value="InterPro"/>
</dbReference>